<dbReference type="PANTHER" id="PTHR11373">
    <property type="entry name" value="DEOXYNUCLEOSIDE TRIPHOSPHATE TRIPHOSPHOHYDROLASE"/>
    <property type="match status" value="1"/>
</dbReference>
<dbReference type="CDD" id="cd00077">
    <property type="entry name" value="HDc"/>
    <property type="match status" value="1"/>
</dbReference>
<evidence type="ECO:0000313" key="2">
    <source>
        <dbReference type="EMBL" id="TYT60737.1"/>
    </source>
</evidence>
<dbReference type="GO" id="GO:0008832">
    <property type="term" value="F:dGTPase activity"/>
    <property type="evidence" value="ECO:0007669"/>
    <property type="project" value="TreeGrafter"/>
</dbReference>
<feature type="domain" description="HD" evidence="1">
    <location>
        <begin position="50"/>
        <end position="160"/>
    </location>
</feature>
<dbReference type="PANTHER" id="PTHR11373:SF4">
    <property type="entry name" value="DEOXYNUCLEOSIDE TRIPHOSPHATE TRIPHOSPHOHYDROLASE SAMHD1"/>
    <property type="match status" value="1"/>
</dbReference>
<evidence type="ECO:0000313" key="3">
    <source>
        <dbReference type="Proteomes" id="UP000324104"/>
    </source>
</evidence>
<proteinExistence type="predicted"/>
<reference evidence="2 3" key="1">
    <citation type="submission" date="2019-08" db="EMBL/GenBank/DDBJ databases">
        <title>Archaea genome.</title>
        <authorList>
            <person name="Kajale S."/>
            <person name="Shouche Y."/>
            <person name="Deshpande N."/>
            <person name="Sharma A."/>
        </authorList>
    </citation>
    <scope>NUCLEOTIDE SEQUENCE [LARGE SCALE GENOMIC DNA]</scope>
    <source>
        <strain evidence="2 3">ESP3B_9</strain>
    </source>
</reference>
<dbReference type="FunFam" id="1.10.3210.10:FF:000037">
    <property type="entry name" value="Metal-dependent phosphohydrolase, HD superfamily"/>
    <property type="match status" value="1"/>
</dbReference>
<sequence length="391" mass="43169">MTTVKDSVHDYIELCPTAEALLDTAAMQRLRYVRQLSTVQLVYPSANHTRFEHSLGVYHLASRAVDQLGLEADLADRLRAAALVHDVGHGPFGHQTEAAIERHLGRHHDEIEWLLADTELGDVLEDRGLDPREIAATVDGRGPLGELVSGTLDVDRMDYLVRDAHHTGVPYGTIDHSRLLYALRVVDGELALEDGTVATAESALIARTLMNATVYRHHVSRIAGAMLDRASERLLVDDVFDPEAFARLTDAELLAAFEDHDPTADFATRIRERDLYKRALWARREAVPEDVVGLEYDRTRTVEREIADAAGVDSSAVIVDSPSEPTSPESRAKILVDGDVRRLEERSALVAGLDACAREVWRLGVYAPEEHLDDVRAAASTILAVETDATR</sequence>
<dbReference type="Pfam" id="PF19276">
    <property type="entry name" value="HD_assoc_2"/>
    <property type="match status" value="1"/>
</dbReference>
<comment type="caution">
    <text evidence="2">The sequence shown here is derived from an EMBL/GenBank/DDBJ whole genome shotgun (WGS) entry which is preliminary data.</text>
</comment>
<dbReference type="Pfam" id="PF01966">
    <property type="entry name" value="HD"/>
    <property type="match status" value="1"/>
</dbReference>
<protein>
    <submittedName>
        <fullName evidence="2">HD domain-containing protein</fullName>
    </submittedName>
</protein>
<dbReference type="InterPro" id="IPR003607">
    <property type="entry name" value="HD/PDEase_dom"/>
</dbReference>
<dbReference type="Gene3D" id="1.10.3210.10">
    <property type="entry name" value="Hypothetical protein af1432"/>
    <property type="match status" value="1"/>
</dbReference>
<accession>A0A5D5AIU8</accession>
<keyword evidence="3" id="KW-1185">Reference proteome</keyword>
<dbReference type="InterPro" id="IPR045509">
    <property type="entry name" value="HD_assoc_2"/>
</dbReference>
<dbReference type="GO" id="GO:0006203">
    <property type="term" value="P:dGTP catabolic process"/>
    <property type="evidence" value="ECO:0007669"/>
    <property type="project" value="TreeGrafter"/>
</dbReference>
<dbReference type="SMART" id="SM00471">
    <property type="entry name" value="HDc"/>
    <property type="match status" value="1"/>
</dbReference>
<dbReference type="InterPro" id="IPR006674">
    <property type="entry name" value="HD_domain"/>
</dbReference>
<dbReference type="EMBL" id="VTAW01000031">
    <property type="protein sequence ID" value="TYT60737.1"/>
    <property type="molecule type" value="Genomic_DNA"/>
</dbReference>
<evidence type="ECO:0000259" key="1">
    <source>
        <dbReference type="PROSITE" id="PS51831"/>
    </source>
</evidence>
<dbReference type="RefSeq" id="WP_149082745.1">
    <property type="nucleotide sequence ID" value="NZ_VTAW01000031.1"/>
</dbReference>
<dbReference type="PROSITE" id="PS51831">
    <property type="entry name" value="HD"/>
    <property type="match status" value="1"/>
</dbReference>
<dbReference type="Proteomes" id="UP000324104">
    <property type="component" value="Unassembled WGS sequence"/>
</dbReference>
<dbReference type="InterPro" id="IPR050135">
    <property type="entry name" value="dGTPase-like"/>
</dbReference>
<dbReference type="SUPFAM" id="SSF109604">
    <property type="entry name" value="HD-domain/PDEase-like"/>
    <property type="match status" value="1"/>
</dbReference>
<name>A0A5D5AIU8_9EURY</name>
<gene>
    <name evidence="2" type="ORF">FYC77_17280</name>
</gene>
<organism evidence="2 3">
    <name type="scientific">Natrialba swarupiae</name>
    <dbReference type="NCBI Taxonomy" id="2448032"/>
    <lineage>
        <taxon>Archaea</taxon>
        <taxon>Methanobacteriati</taxon>
        <taxon>Methanobacteriota</taxon>
        <taxon>Stenosarchaea group</taxon>
        <taxon>Halobacteria</taxon>
        <taxon>Halobacteriales</taxon>
        <taxon>Natrialbaceae</taxon>
        <taxon>Natrialba</taxon>
    </lineage>
</organism>
<dbReference type="AlphaFoldDB" id="A0A5D5AIU8"/>